<keyword evidence="1" id="KW-0812">Transmembrane</keyword>
<evidence type="ECO:0000313" key="2">
    <source>
        <dbReference type="EMBL" id="EYC08080.1"/>
    </source>
</evidence>
<dbReference type="Proteomes" id="UP000024635">
    <property type="component" value="Unassembled WGS sequence"/>
</dbReference>
<reference evidence="3" key="1">
    <citation type="journal article" date="2015" name="Nat. Genet.">
        <title>The genome and transcriptome of the zoonotic hookworm Ancylostoma ceylanicum identify infection-specific gene families.</title>
        <authorList>
            <person name="Schwarz E.M."/>
            <person name="Hu Y."/>
            <person name="Antoshechkin I."/>
            <person name="Miller M.M."/>
            <person name="Sternberg P.W."/>
            <person name="Aroian R.V."/>
        </authorList>
    </citation>
    <scope>NUCLEOTIDE SEQUENCE</scope>
    <source>
        <strain evidence="3">HY135</strain>
    </source>
</reference>
<proteinExistence type="predicted"/>
<dbReference type="EMBL" id="JARK01001403">
    <property type="protein sequence ID" value="EYC08080.1"/>
    <property type="molecule type" value="Genomic_DNA"/>
</dbReference>
<accession>A0A016TZ49</accession>
<gene>
    <name evidence="2" type="primary">Acey_s0067.g109</name>
    <name evidence="2" type="synonym">ASPR-s0067.g109</name>
    <name evidence="2" type="ORF">Y032_0067g109</name>
</gene>
<dbReference type="InterPro" id="IPR035109">
    <property type="entry name" value="ASPR"/>
</dbReference>
<evidence type="ECO:0000256" key="1">
    <source>
        <dbReference type="SAM" id="Phobius"/>
    </source>
</evidence>
<keyword evidence="3" id="KW-1185">Reference proteome</keyword>
<organism evidence="2 3">
    <name type="scientific">Ancylostoma ceylanicum</name>
    <dbReference type="NCBI Taxonomy" id="53326"/>
    <lineage>
        <taxon>Eukaryota</taxon>
        <taxon>Metazoa</taxon>
        <taxon>Ecdysozoa</taxon>
        <taxon>Nematoda</taxon>
        <taxon>Chromadorea</taxon>
        <taxon>Rhabditida</taxon>
        <taxon>Rhabditina</taxon>
        <taxon>Rhabditomorpha</taxon>
        <taxon>Strongyloidea</taxon>
        <taxon>Ancylostomatidae</taxon>
        <taxon>Ancylostomatinae</taxon>
        <taxon>Ancylostoma</taxon>
    </lineage>
</organism>
<keyword evidence="1" id="KW-1133">Transmembrane helix</keyword>
<dbReference type="AlphaFoldDB" id="A0A016TZ49"/>
<sequence length="234" mass="26284">MQRSSITSGKTYVILGACQVARLLKQTAAPAGISDNDCQATSRYVFVFFFLLVNTNTNCSLSLAMHVLNRRQDRCKRCPVAPLNKMLSACLLFLVFNIPEVVSTPRQPCDPAIGTYANRDKVLGPLAEQISKTVQGNTKYSCALEAAANFKFVYLGEERWSKSYPNVNYKKELKYSTVRVGWPLTDFEGLAREAVDKWSSELKEIRGGHFGCTINEVHKRNSLEAKYSIFCLFK</sequence>
<keyword evidence="1" id="KW-0472">Membrane</keyword>
<protein>
    <submittedName>
        <fullName evidence="2">Uncharacterized protein</fullName>
    </submittedName>
</protein>
<evidence type="ECO:0000313" key="3">
    <source>
        <dbReference type="Proteomes" id="UP000024635"/>
    </source>
</evidence>
<feature type="transmembrane region" description="Helical" evidence="1">
    <location>
        <begin position="44"/>
        <end position="68"/>
    </location>
</feature>
<comment type="caution">
    <text evidence="2">The sequence shown here is derived from an EMBL/GenBank/DDBJ whole genome shotgun (WGS) entry which is preliminary data.</text>
</comment>
<dbReference type="Pfam" id="PF17641">
    <property type="entry name" value="ASPRs"/>
    <property type="match status" value="1"/>
</dbReference>
<name>A0A016TZ49_9BILA</name>